<name>A0A011NRJ5_9PROT</name>
<dbReference type="AlphaFoldDB" id="A0A011NRJ5"/>
<dbReference type="EMBL" id="JFAX01000012">
    <property type="protein sequence ID" value="EXI67160.1"/>
    <property type="molecule type" value="Genomic_DNA"/>
</dbReference>
<gene>
    <name evidence="1" type="ORF">AW08_02262</name>
</gene>
<dbReference type="PATRIC" id="fig|1454001.3.peg.2363"/>
<dbReference type="Proteomes" id="UP000020218">
    <property type="component" value="Unassembled WGS sequence"/>
</dbReference>
<accession>A0A011NRJ5</accession>
<proteinExistence type="predicted"/>
<protein>
    <submittedName>
        <fullName evidence="1">Uncharacterized protein</fullName>
    </submittedName>
</protein>
<keyword evidence="2" id="KW-1185">Reference proteome</keyword>
<comment type="caution">
    <text evidence="1">The sequence shown here is derived from an EMBL/GenBank/DDBJ whole genome shotgun (WGS) entry which is preliminary data.</text>
</comment>
<organism evidence="1 2">
    <name type="scientific">Candidatus Accumulibacter adjunctus</name>
    <dbReference type="NCBI Taxonomy" id="1454001"/>
    <lineage>
        <taxon>Bacteria</taxon>
        <taxon>Pseudomonadati</taxon>
        <taxon>Pseudomonadota</taxon>
        <taxon>Betaproteobacteria</taxon>
        <taxon>Candidatus Accumulibacter</taxon>
    </lineage>
</organism>
<dbReference type="STRING" id="1454001.AW08_02262"/>
<evidence type="ECO:0000313" key="1">
    <source>
        <dbReference type="EMBL" id="EXI67160.1"/>
    </source>
</evidence>
<evidence type="ECO:0000313" key="2">
    <source>
        <dbReference type="Proteomes" id="UP000020218"/>
    </source>
</evidence>
<sequence length="65" mass="7458">MTARGQERACTGSCRHRLLSLERSARAGRRIQPEAGDSRQQYRTFRLVGEMFAVAIRTFKKIEDS</sequence>
<reference evidence="1" key="1">
    <citation type="submission" date="2014-02" db="EMBL/GenBank/DDBJ databases">
        <title>Expanding our view of genomic diversity in Candidatus Accumulibacter clades.</title>
        <authorList>
            <person name="Skennerton C.T."/>
            <person name="Barr J.J."/>
            <person name="Slater F.R."/>
            <person name="Bond P.L."/>
            <person name="Tyson G.W."/>
        </authorList>
    </citation>
    <scope>NUCLEOTIDE SEQUENCE [LARGE SCALE GENOMIC DNA]</scope>
</reference>